<dbReference type="InterPro" id="IPR008271">
    <property type="entry name" value="Ser/Thr_kinase_AS"/>
</dbReference>
<dbReference type="InterPro" id="IPR000719">
    <property type="entry name" value="Prot_kinase_dom"/>
</dbReference>
<evidence type="ECO:0000256" key="8">
    <source>
        <dbReference type="SAM" id="MobiDB-lite"/>
    </source>
</evidence>
<dbReference type="InterPro" id="IPR011009">
    <property type="entry name" value="Kinase-like_dom_sf"/>
</dbReference>
<organism evidence="10">
    <name type="scientific">Emiliania huxleyi</name>
    <name type="common">Coccolithophore</name>
    <name type="synonym">Pontosphaera huxleyi</name>
    <dbReference type="NCBI Taxonomy" id="2903"/>
    <lineage>
        <taxon>Eukaryota</taxon>
        <taxon>Haptista</taxon>
        <taxon>Haptophyta</taxon>
        <taxon>Prymnesiophyceae</taxon>
        <taxon>Isochrysidales</taxon>
        <taxon>Noelaerhabdaceae</taxon>
        <taxon>Emiliania</taxon>
    </lineage>
</organism>
<reference evidence="10" key="1">
    <citation type="submission" date="2021-01" db="EMBL/GenBank/DDBJ databases">
        <authorList>
            <person name="Corre E."/>
            <person name="Pelletier E."/>
            <person name="Niang G."/>
            <person name="Scheremetjew M."/>
            <person name="Finn R."/>
            <person name="Kale V."/>
            <person name="Holt S."/>
            <person name="Cochrane G."/>
            <person name="Meng A."/>
            <person name="Brown T."/>
            <person name="Cohen L."/>
        </authorList>
    </citation>
    <scope>NUCLEOTIDE SEQUENCE</scope>
    <source>
        <strain evidence="10">379</strain>
    </source>
</reference>
<dbReference type="PANTHER" id="PTHR24355">
    <property type="entry name" value="G PROTEIN-COUPLED RECEPTOR KINASE/RIBOSOMAL PROTEIN S6 KINASE"/>
    <property type="match status" value="1"/>
</dbReference>
<keyword evidence="1 7" id="KW-0723">Serine/threonine-protein kinase</keyword>
<evidence type="ECO:0000256" key="5">
    <source>
        <dbReference type="ARBA" id="ARBA00022840"/>
    </source>
</evidence>
<dbReference type="PROSITE" id="PS00107">
    <property type="entry name" value="PROTEIN_KINASE_ATP"/>
    <property type="match status" value="1"/>
</dbReference>
<keyword evidence="2" id="KW-0808">Transferase</keyword>
<evidence type="ECO:0000259" key="9">
    <source>
        <dbReference type="PROSITE" id="PS50011"/>
    </source>
</evidence>
<feature type="domain" description="Protein kinase" evidence="9">
    <location>
        <begin position="20"/>
        <end position="291"/>
    </location>
</feature>
<keyword evidence="3 6" id="KW-0547">Nucleotide-binding</keyword>
<dbReference type="AlphaFoldDB" id="A0A7S3RYV0"/>
<dbReference type="Gene3D" id="1.10.510.10">
    <property type="entry name" value="Transferase(Phosphotransferase) domain 1"/>
    <property type="match status" value="1"/>
</dbReference>
<evidence type="ECO:0000256" key="7">
    <source>
        <dbReference type="RuleBase" id="RU000304"/>
    </source>
</evidence>
<evidence type="ECO:0000256" key="1">
    <source>
        <dbReference type="ARBA" id="ARBA00022527"/>
    </source>
</evidence>
<dbReference type="GO" id="GO:0004674">
    <property type="term" value="F:protein serine/threonine kinase activity"/>
    <property type="evidence" value="ECO:0007669"/>
    <property type="project" value="UniProtKB-KW"/>
</dbReference>
<name>A0A7S3RYV0_EMIHU</name>
<dbReference type="PROSITE" id="PS00108">
    <property type="entry name" value="PROTEIN_KINASE_ST"/>
    <property type="match status" value="1"/>
</dbReference>
<evidence type="ECO:0000256" key="6">
    <source>
        <dbReference type="PROSITE-ProRule" id="PRU10141"/>
    </source>
</evidence>
<evidence type="ECO:0000256" key="4">
    <source>
        <dbReference type="ARBA" id="ARBA00022777"/>
    </source>
</evidence>
<evidence type="ECO:0000256" key="3">
    <source>
        <dbReference type="ARBA" id="ARBA00022741"/>
    </source>
</evidence>
<keyword evidence="5 6" id="KW-0067">ATP-binding</keyword>
<evidence type="ECO:0000313" key="10">
    <source>
        <dbReference type="EMBL" id="CAE0539098.1"/>
    </source>
</evidence>
<evidence type="ECO:0000256" key="2">
    <source>
        <dbReference type="ARBA" id="ARBA00022679"/>
    </source>
</evidence>
<dbReference type="EMBL" id="HBIR01014547">
    <property type="protein sequence ID" value="CAE0539098.1"/>
    <property type="molecule type" value="Transcribed_RNA"/>
</dbReference>
<feature type="binding site" evidence="6">
    <location>
        <position position="49"/>
    </location>
    <ligand>
        <name>ATP</name>
        <dbReference type="ChEBI" id="CHEBI:30616"/>
    </ligand>
</feature>
<comment type="similarity">
    <text evidence="7">Belongs to the protein kinase superfamily.</text>
</comment>
<dbReference type="Pfam" id="PF00069">
    <property type="entry name" value="Pkinase"/>
    <property type="match status" value="1"/>
</dbReference>
<proteinExistence type="inferred from homology"/>
<dbReference type="GO" id="GO:0005524">
    <property type="term" value="F:ATP binding"/>
    <property type="evidence" value="ECO:0007669"/>
    <property type="project" value="UniProtKB-UniRule"/>
</dbReference>
<sequence length="362" mass="38653">MGCVASSAVDDGSAVSLKSFRTERVLGEGTFGKVSLAVDRRDGRKYALKTLDKERLRQKNAVKSAIRERFILISLSSADCSRFVTSLAYTFSDACAVYFVMDCALGGTLLYHLHHSFPGGFEEGHVRFYAAQLVCGLAHLHSQLILYRDLKPENTLLTSAGTIMLSDFGVSEALPSASAQTRGKAGTRAYMPPEALSGGWYTLTFDWYSLGVTLYQLLHDALPGEDGLAEAASEEEEERPRRASLSGMRSSAPWATASPAGRAFVTSLRHSDADARLGAGGASEVRAHPFLAGVDWSAMQAGAVPAPFLPARSTANFELHADDVLNTLDGGLTPGARKCQPPAADDADFAECVPWARPASAA</sequence>
<dbReference type="Gene3D" id="3.30.200.20">
    <property type="entry name" value="Phosphorylase Kinase, domain 1"/>
    <property type="match status" value="1"/>
</dbReference>
<accession>A0A7S3RYV0</accession>
<dbReference type="SUPFAM" id="SSF56112">
    <property type="entry name" value="Protein kinase-like (PK-like)"/>
    <property type="match status" value="1"/>
</dbReference>
<dbReference type="SMART" id="SM00220">
    <property type="entry name" value="S_TKc"/>
    <property type="match status" value="1"/>
</dbReference>
<dbReference type="InterPro" id="IPR017441">
    <property type="entry name" value="Protein_kinase_ATP_BS"/>
</dbReference>
<dbReference type="PANTHER" id="PTHR24355:SF18">
    <property type="entry name" value="G PROTEIN-COUPLED RECEPTOR KINASE"/>
    <property type="match status" value="1"/>
</dbReference>
<gene>
    <name evidence="10" type="ORF">EHUX00137_LOCUS10745</name>
</gene>
<protein>
    <recommendedName>
        <fullName evidence="9">Protein kinase domain-containing protein</fullName>
    </recommendedName>
</protein>
<keyword evidence="4" id="KW-0418">Kinase</keyword>
<feature type="region of interest" description="Disordered" evidence="8">
    <location>
        <begin position="229"/>
        <end position="255"/>
    </location>
</feature>
<dbReference type="PROSITE" id="PS50011">
    <property type="entry name" value="PROTEIN_KINASE_DOM"/>
    <property type="match status" value="1"/>
</dbReference>